<comment type="caution">
    <text evidence="2">The sequence shown here is derived from an EMBL/GenBank/DDBJ whole genome shotgun (WGS) entry which is preliminary data.</text>
</comment>
<keyword evidence="3" id="KW-1185">Reference proteome</keyword>
<feature type="transmembrane region" description="Helical" evidence="1">
    <location>
        <begin position="119"/>
        <end position="137"/>
    </location>
</feature>
<keyword evidence="1" id="KW-0812">Transmembrane</keyword>
<keyword evidence="1" id="KW-1133">Transmembrane helix</keyword>
<feature type="transmembrane region" description="Helical" evidence="1">
    <location>
        <begin position="27"/>
        <end position="53"/>
    </location>
</feature>
<reference evidence="2 3" key="1">
    <citation type="submission" date="2019-07" db="EMBL/GenBank/DDBJ databases">
        <title>Ln-dependent methylotrophs.</title>
        <authorList>
            <person name="Tani A."/>
        </authorList>
    </citation>
    <scope>NUCLEOTIDE SEQUENCE [LARGE SCALE GENOMIC DNA]</scope>
    <source>
        <strain evidence="2 3">SM12</strain>
    </source>
</reference>
<evidence type="ECO:0000313" key="3">
    <source>
        <dbReference type="Proteomes" id="UP000316801"/>
    </source>
</evidence>
<dbReference type="Proteomes" id="UP000316801">
    <property type="component" value="Unassembled WGS sequence"/>
</dbReference>
<evidence type="ECO:0000256" key="1">
    <source>
        <dbReference type="SAM" id="Phobius"/>
    </source>
</evidence>
<sequence>MARLLPLLTSILSLDVGMFVQRTRRNVLLFAIMALFLLTAYGAGVAALAMWLASSMSPVAALGIVAALSLSVALIVLVIVLIQNRVDERRRREAAANNRALLMTTAVSLLPVMMKSRPLMAAAVTGGLALFALRMMGGSSPEDGSPET</sequence>
<evidence type="ECO:0008006" key="4">
    <source>
        <dbReference type="Google" id="ProtNLM"/>
    </source>
</evidence>
<name>A0A549SZC3_9HYPH</name>
<dbReference type="EMBL" id="VJMG01000071">
    <property type="protein sequence ID" value="TRL34957.1"/>
    <property type="molecule type" value="Genomic_DNA"/>
</dbReference>
<organism evidence="2 3">
    <name type="scientific">Rhizobium straminoryzae</name>
    <dbReference type="NCBI Taxonomy" id="1387186"/>
    <lineage>
        <taxon>Bacteria</taxon>
        <taxon>Pseudomonadati</taxon>
        <taxon>Pseudomonadota</taxon>
        <taxon>Alphaproteobacteria</taxon>
        <taxon>Hyphomicrobiales</taxon>
        <taxon>Rhizobiaceae</taxon>
        <taxon>Rhizobium/Agrobacterium group</taxon>
        <taxon>Rhizobium</taxon>
    </lineage>
</organism>
<proteinExistence type="predicted"/>
<keyword evidence="1" id="KW-0472">Membrane</keyword>
<dbReference type="RefSeq" id="WP_143127222.1">
    <property type="nucleotide sequence ID" value="NZ_VJMG01000071.1"/>
</dbReference>
<gene>
    <name evidence="2" type="ORF">FNA46_21265</name>
</gene>
<dbReference type="AlphaFoldDB" id="A0A549SZC3"/>
<evidence type="ECO:0000313" key="2">
    <source>
        <dbReference type="EMBL" id="TRL34957.1"/>
    </source>
</evidence>
<protein>
    <recommendedName>
        <fullName evidence="4">Phage holin family protein</fullName>
    </recommendedName>
</protein>
<feature type="transmembrane region" description="Helical" evidence="1">
    <location>
        <begin position="59"/>
        <end position="82"/>
    </location>
</feature>
<accession>A0A549SZC3</accession>